<dbReference type="AlphaFoldDB" id="A0A6P8BIW0"/>
<reference evidence="2" key="2">
    <citation type="submission" date="2019-10" db="EMBL/GenBank/DDBJ databases">
        <authorList>
            <consortium name="NCBI Genome Project"/>
        </authorList>
    </citation>
    <scope>NUCLEOTIDE SEQUENCE</scope>
    <source>
        <strain evidence="2">NI907</strain>
    </source>
</reference>
<dbReference type="Proteomes" id="UP000515153">
    <property type="component" value="Unplaced"/>
</dbReference>
<protein>
    <submittedName>
        <fullName evidence="2">Uncharacterized protein</fullName>
    </submittedName>
</protein>
<proteinExistence type="predicted"/>
<dbReference type="RefSeq" id="XP_030987072.1">
    <property type="nucleotide sequence ID" value="XM_031122241.1"/>
</dbReference>
<reference evidence="2" key="3">
    <citation type="submission" date="2025-08" db="UniProtKB">
        <authorList>
            <consortium name="RefSeq"/>
        </authorList>
    </citation>
    <scope>IDENTIFICATION</scope>
    <source>
        <strain evidence="2">NI907</strain>
    </source>
</reference>
<accession>A0A6P8BIW0</accession>
<sequence length="63" mass="6345">MPRVQLASGVEYAASVISSVAQPTSASSVGCIFTLPAANSPARRVASNATYAASYSCSTEMTG</sequence>
<evidence type="ECO:0000313" key="2">
    <source>
        <dbReference type="RefSeq" id="XP_030987072.1"/>
    </source>
</evidence>
<gene>
    <name evidence="2" type="ORF">PgNI_02174</name>
</gene>
<keyword evidence="1" id="KW-1185">Reference proteome</keyword>
<dbReference type="KEGG" id="pgri:PgNI_02174"/>
<organism evidence="1 2">
    <name type="scientific">Pyricularia grisea</name>
    <name type="common">Crabgrass-specific blast fungus</name>
    <name type="synonym">Magnaporthe grisea</name>
    <dbReference type="NCBI Taxonomy" id="148305"/>
    <lineage>
        <taxon>Eukaryota</taxon>
        <taxon>Fungi</taxon>
        <taxon>Dikarya</taxon>
        <taxon>Ascomycota</taxon>
        <taxon>Pezizomycotina</taxon>
        <taxon>Sordariomycetes</taxon>
        <taxon>Sordariomycetidae</taxon>
        <taxon>Magnaporthales</taxon>
        <taxon>Pyriculariaceae</taxon>
        <taxon>Pyricularia</taxon>
    </lineage>
</organism>
<evidence type="ECO:0000313" key="1">
    <source>
        <dbReference type="Proteomes" id="UP000515153"/>
    </source>
</evidence>
<dbReference type="GeneID" id="41957153"/>
<dbReference type="PROSITE" id="PS51257">
    <property type="entry name" value="PROKAR_LIPOPROTEIN"/>
    <property type="match status" value="1"/>
</dbReference>
<name>A0A6P8BIW0_PYRGI</name>
<reference evidence="2" key="1">
    <citation type="journal article" date="2019" name="Mol. Biol. Evol.">
        <title>Blast fungal genomes show frequent chromosomal changes, gene gains and losses, and effector gene turnover.</title>
        <authorList>
            <person name="Gomez Luciano L.B."/>
            <person name="Jason Tsai I."/>
            <person name="Chuma I."/>
            <person name="Tosa Y."/>
            <person name="Chen Y.H."/>
            <person name="Li J.Y."/>
            <person name="Li M.Y."/>
            <person name="Jade Lu M.Y."/>
            <person name="Nakayashiki H."/>
            <person name="Li W.H."/>
        </authorList>
    </citation>
    <scope>NUCLEOTIDE SEQUENCE</scope>
    <source>
        <strain evidence="2">NI907</strain>
    </source>
</reference>